<gene>
    <name evidence="1" type="ORF">GBA65_00395</name>
</gene>
<name>A0A6G8PU61_9ACTN</name>
<accession>A0A6G8PU61</accession>
<dbReference type="AlphaFoldDB" id="A0A6G8PU61"/>
<organism evidence="1 2">
    <name type="scientific">Rubrobacter marinus</name>
    <dbReference type="NCBI Taxonomy" id="2653852"/>
    <lineage>
        <taxon>Bacteria</taxon>
        <taxon>Bacillati</taxon>
        <taxon>Actinomycetota</taxon>
        <taxon>Rubrobacteria</taxon>
        <taxon>Rubrobacterales</taxon>
        <taxon>Rubrobacteraceae</taxon>
        <taxon>Rubrobacter</taxon>
    </lineage>
</organism>
<protein>
    <submittedName>
        <fullName evidence="1">Uncharacterized protein</fullName>
    </submittedName>
</protein>
<dbReference type="EMBL" id="CP045121">
    <property type="protein sequence ID" value="QIN77225.1"/>
    <property type="molecule type" value="Genomic_DNA"/>
</dbReference>
<dbReference type="Proteomes" id="UP000502706">
    <property type="component" value="Chromosome"/>
</dbReference>
<proteinExistence type="predicted"/>
<dbReference type="KEGG" id="rmar:GBA65_00395"/>
<evidence type="ECO:0000313" key="1">
    <source>
        <dbReference type="EMBL" id="QIN77225.1"/>
    </source>
</evidence>
<keyword evidence="2" id="KW-1185">Reference proteome</keyword>
<dbReference type="RefSeq" id="WP_166394894.1">
    <property type="nucleotide sequence ID" value="NZ_CP045121.1"/>
</dbReference>
<evidence type="ECO:0000313" key="2">
    <source>
        <dbReference type="Proteomes" id="UP000502706"/>
    </source>
</evidence>
<reference evidence="1 2" key="1">
    <citation type="submission" date="2019-10" db="EMBL/GenBank/DDBJ databases">
        <title>Rubrobacter sp nov SCSIO 52915 isolated from a deep-sea sediment in the South China Sea.</title>
        <authorList>
            <person name="Chen R.W."/>
        </authorList>
    </citation>
    <scope>NUCLEOTIDE SEQUENCE [LARGE SCALE GENOMIC DNA]</scope>
    <source>
        <strain evidence="1 2">SCSIO 52915</strain>
    </source>
</reference>
<sequence length="84" mass="9529">MTVFRYERKQYQEGEFVRHRDAAPGDGLDPVVRIVEDLGTIEVPCGKVDCRANCVEYIVQAARRNSRESYALAECKISPLVNII</sequence>